<dbReference type="InterPro" id="IPR036567">
    <property type="entry name" value="RHF-like"/>
</dbReference>
<comment type="function">
    <text evidence="6">Required for dimerization of active 70S ribosomes into 100S ribosomes in stationary phase; 100S ribosomes are translationally inactive and sometimes present during exponential growth.</text>
</comment>
<dbReference type="GO" id="GO:0022627">
    <property type="term" value="C:cytosolic small ribosomal subunit"/>
    <property type="evidence" value="ECO:0007669"/>
    <property type="project" value="TreeGrafter"/>
</dbReference>
<evidence type="ECO:0000256" key="6">
    <source>
        <dbReference type="HAMAP-Rule" id="MF_00839"/>
    </source>
</evidence>
<comment type="similarity">
    <text evidence="3">Belongs to the HPF/YfiA ribosome-associated protein family. Short HPF subfamily.</text>
</comment>
<dbReference type="InterPro" id="IPR032528">
    <property type="entry name" value="Ribosom_S30AE_C"/>
</dbReference>
<dbReference type="Pfam" id="PF02482">
    <property type="entry name" value="Ribosomal_S30AE"/>
    <property type="match status" value="1"/>
</dbReference>
<dbReference type="FunFam" id="3.30.505.50:FF:000001">
    <property type="entry name" value="Ribosome hibernation promoting factor"/>
    <property type="match status" value="1"/>
</dbReference>
<evidence type="ECO:0000256" key="5">
    <source>
        <dbReference type="ARBA" id="ARBA00041148"/>
    </source>
</evidence>
<dbReference type="InterPro" id="IPR003489">
    <property type="entry name" value="RHF/RaiA"/>
</dbReference>
<accession>E8LC15</accession>
<dbReference type="AlphaFoldDB" id="E8LC15"/>
<dbReference type="Pfam" id="PF16321">
    <property type="entry name" value="Ribosom_S30AE_C"/>
    <property type="match status" value="1"/>
</dbReference>
<comment type="subcellular location">
    <subcellularLocation>
        <location evidence="6">Cytoplasm</location>
    </subcellularLocation>
</comment>
<protein>
    <recommendedName>
        <fullName evidence="5 6">Ribosome hibernation promoting factor</fullName>
        <shortName evidence="6">HPF</shortName>
    </recommendedName>
</protein>
<dbReference type="PANTHER" id="PTHR33231:SF1">
    <property type="entry name" value="30S RIBOSOMAL PROTEIN"/>
    <property type="match status" value="1"/>
</dbReference>
<dbReference type="HOGENOM" id="CLU_071472_0_3_9"/>
<dbReference type="Proteomes" id="UP000004923">
    <property type="component" value="Unassembled WGS sequence"/>
</dbReference>
<evidence type="ECO:0000256" key="3">
    <source>
        <dbReference type="ARBA" id="ARBA00038434"/>
    </source>
</evidence>
<keyword evidence="2 6" id="KW-0810">Translation regulation</keyword>
<reference evidence="8 9" key="1">
    <citation type="submission" date="2011-01" db="EMBL/GenBank/DDBJ databases">
        <authorList>
            <person name="Weinstock G."/>
            <person name="Sodergren E."/>
            <person name="Clifton S."/>
            <person name="Fulton L."/>
            <person name="Fulton B."/>
            <person name="Courtney L."/>
            <person name="Fronick C."/>
            <person name="Harrison M."/>
            <person name="Strong C."/>
            <person name="Farmer C."/>
            <person name="Delahaunty K."/>
            <person name="Markovic C."/>
            <person name="Hall O."/>
            <person name="Minx P."/>
            <person name="Tomlinson C."/>
            <person name="Mitreva M."/>
            <person name="Hou S."/>
            <person name="Chen J."/>
            <person name="Wollam A."/>
            <person name="Pepin K.H."/>
            <person name="Johnson M."/>
            <person name="Bhonagiri V."/>
            <person name="Zhang X."/>
            <person name="Suruliraj S."/>
            <person name="Warren W."/>
            <person name="Chinwalla A."/>
            <person name="Mardis E.R."/>
            <person name="Wilson R.K."/>
        </authorList>
    </citation>
    <scope>NUCLEOTIDE SEQUENCE [LARGE SCALE GENOMIC DNA]</scope>
    <source>
        <strain evidence="8 9">YIT 12067</strain>
    </source>
</reference>
<dbReference type="InterPro" id="IPR034694">
    <property type="entry name" value="HPF_long/plastid"/>
</dbReference>
<comment type="caution">
    <text evidence="8">The sequence shown here is derived from an EMBL/GenBank/DDBJ whole genome shotgun (WGS) entry which is preliminary data.</text>
</comment>
<comment type="similarity">
    <text evidence="6">Belongs to the HPF/YfiA ribosome-associated protein family. Long HPF subfamily.</text>
</comment>
<evidence type="ECO:0000256" key="2">
    <source>
        <dbReference type="ARBA" id="ARBA00022845"/>
    </source>
</evidence>
<dbReference type="NCBIfam" id="TIGR00741">
    <property type="entry name" value="yfiA"/>
    <property type="match status" value="1"/>
</dbReference>
<dbReference type="InterPro" id="IPR050574">
    <property type="entry name" value="HPF/YfiA_ribosome-assoc"/>
</dbReference>
<dbReference type="InterPro" id="IPR038416">
    <property type="entry name" value="Ribosom_S30AE_C_sf"/>
</dbReference>
<dbReference type="EMBL" id="AEVN01000013">
    <property type="protein sequence ID" value="EFY05621.1"/>
    <property type="molecule type" value="Genomic_DNA"/>
</dbReference>
<dbReference type="PANTHER" id="PTHR33231">
    <property type="entry name" value="30S RIBOSOMAL PROTEIN"/>
    <property type="match status" value="1"/>
</dbReference>
<gene>
    <name evidence="8" type="primary">raiA</name>
    <name evidence="6" type="synonym">hpf</name>
    <name evidence="8" type="ORF">HMPREF9443_00381</name>
</gene>
<dbReference type="eggNOG" id="COG1544">
    <property type="taxonomic scope" value="Bacteria"/>
</dbReference>
<dbReference type="GO" id="GO:0045900">
    <property type="term" value="P:negative regulation of translational elongation"/>
    <property type="evidence" value="ECO:0007669"/>
    <property type="project" value="TreeGrafter"/>
</dbReference>
<dbReference type="SUPFAM" id="SSF69754">
    <property type="entry name" value="Ribosome binding protein Y (YfiA homologue)"/>
    <property type="match status" value="1"/>
</dbReference>
<evidence type="ECO:0000313" key="9">
    <source>
        <dbReference type="Proteomes" id="UP000004923"/>
    </source>
</evidence>
<evidence type="ECO:0000256" key="1">
    <source>
        <dbReference type="ARBA" id="ARBA00022490"/>
    </source>
</evidence>
<evidence type="ECO:0000256" key="4">
    <source>
        <dbReference type="ARBA" id="ARBA00038695"/>
    </source>
</evidence>
<comment type="subunit">
    <text evidence="4">Associates exclusively with 100S ribosomes, which are dimers of 70S ribosomes.</text>
</comment>
<dbReference type="FunFam" id="3.30.160.100:FF:000001">
    <property type="entry name" value="Ribosome hibernation promoting factor"/>
    <property type="match status" value="1"/>
</dbReference>
<dbReference type="Gene3D" id="3.30.505.50">
    <property type="entry name" value="Sigma 54 modulation/S30EA ribosomal protein, C-terminal domain"/>
    <property type="match status" value="1"/>
</dbReference>
<dbReference type="HAMAP" id="MF_00839">
    <property type="entry name" value="HPF"/>
    <property type="match status" value="1"/>
</dbReference>
<comment type="subunit">
    <text evidence="6">Interacts with 100S ribosomes.</text>
</comment>
<dbReference type="GO" id="GO:0043024">
    <property type="term" value="F:ribosomal small subunit binding"/>
    <property type="evidence" value="ECO:0007669"/>
    <property type="project" value="TreeGrafter"/>
</dbReference>
<evidence type="ECO:0000313" key="8">
    <source>
        <dbReference type="EMBL" id="EFY05621.1"/>
    </source>
</evidence>
<keyword evidence="1 6" id="KW-0963">Cytoplasm</keyword>
<feature type="domain" description="Sigma 54 modulation/S30EA ribosomal protein C-terminal" evidence="7">
    <location>
        <begin position="135"/>
        <end position="189"/>
    </location>
</feature>
<proteinExistence type="inferred from homology"/>
<dbReference type="CDD" id="cd00552">
    <property type="entry name" value="RaiA"/>
    <property type="match status" value="1"/>
</dbReference>
<name>E8LC15_9FIRM</name>
<dbReference type="Gene3D" id="3.30.160.100">
    <property type="entry name" value="Ribosome hibernation promotion factor-like"/>
    <property type="match status" value="1"/>
</dbReference>
<sequence>MVAPKQFGDIPKEALIMSVNVKGRNIDVTPALKEYVEKKITKVTKQFKTVGDISAVLKVEKGNHIVEITVPASGILLRAQETTKDMYSSIDLVVEKIERQIHKYKTRLMKRKYSNFADTAVPAPAPAAEAADDGEFEIIKNKRFIMHPMTPEEAILQMNLLNHDFFVFYDPDLGATNVVYRRKDGKYGLLSPELK</sequence>
<evidence type="ECO:0000259" key="7">
    <source>
        <dbReference type="Pfam" id="PF16321"/>
    </source>
</evidence>
<keyword evidence="9" id="KW-1185">Reference proteome</keyword>
<organism evidence="8 9">
    <name type="scientific">Phascolarctobacterium succinatutens YIT 12067</name>
    <dbReference type="NCBI Taxonomy" id="626939"/>
    <lineage>
        <taxon>Bacteria</taxon>
        <taxon>Bacillati</taxon>
        <taxon>Bacillota</taxon>
        <taxon>Negativicutes</taxon>
        <taxon>Acidaminococcales</taxon>
        <taxon>Acidaminococcaceae</taxon>
        <taxon>Phascolarctobacterium</taxon>
    </lineage>
</organism>